<keyword evidence="2" id="KW-1185">Reference proteome</keyword>
<sequence>MARPPLRIVEGSDDDPASVTEGTVTLWSNLLTLMGQYLVESGTPKPEILEMLRLLNDTNDATIRSPRVRALASRRLMAVYTAFETS</sequence>
<dbReference type="RefSeq" id="WP_160365911.1">
    <property type="nucleotide sequence ID" value="NZ_JACEIB010000006.1"/>
</dbReference>
<evidence type="ECO:0000313" key="2">
    <source>
        <dbReference type="Proteomes" id="UP000570166"/>
    </source>
</evidence>
<protein>
    <submittedName>
        <fullName evidence="1">Uncharacterized protein</fullName>
    </submittedName>
</protein>
<dbReference type="Proteomes" id="UP000570166">
    <property type="component" value="Unassembled WGS sequence"/>
</dbReference>
<organism evidence="1 2">
    <name type="scientific">Sphingomonas chungangi</name>
    <dbReference type="NCBI Taxonomy" id="2683589"/>
    <lineage>
        <taxon>Bacteria</taxon>
        <taxon>Pseudomonadati</taxon>
        <taxon>Pseudomonadota</taxon>
        <taxon>Alphaproteobacteria</taxon>
        <taxon>Sphingomonadales</taxon>
        <taxon>Sphingomonadaceae</taxon>
        <taxon>Sphingomonas</taxon>
    </lineage>
</organism>
<dbReference type="EMBL" id="JACEIB010000006">
    <property type="protein sequence ID" value="MBA2934426.1"/>
    <property type="molecule type" value="Genomic_DNA"/>
</dbReference>
<dbReference type="AlphaFoldDB" id="A0A838L8F7"/>
<evidence type="ECO:0000313" key="1">
    <source>
        <dbReference type="EMBL" id="MBA2934426.1"/>
    </source>
</evidence>
<comment type="caution">
    <text evidence="1">The sequence shown here is derived from an EMBL/GenBank/DDBJ whole genome shotgun (WGS) entry which is preliminary data.</text>
</comment>
<gene>
    <name evidence="1" type="ORF">HZF05_09980</name>
</gene>
<name>A0A838L8F7_9SPHN</name>
<reference evidence="1 2" key="1">
    <citation type="submission" date="2020-07" db="EMBL/GenBank/DDBJ databases">
        <authorList>
            <person name="Sun Q."/>
        </authorList>
    </citation>
    <scope>NUCLEOTIDE SEQUENCE [LARGE SCALE GENOMIC DNA]</scope>
    <source>
        <strain evidence="1 2">CGMCC 1.13654</strain>
    </source>
</reference>
<accession>A0A838L8F7</accession>
<proteinExistence type="predicted"/>